<dbReference type="PANTHER" id="PTHR25465:SF5">
    <property type="entry name" value="E3 UBIQUITIN_ISG15 LIGASE TRIM25-RELATED"/>
    <property type="match status" value="1"/>
</dbReference>
<evidence type="ECO:0000256" key="3">
    <source>
        <dbReference type="ARBA" id="ARBA00022833"/>
    </source>
</evidence>
<dbReference type="Gene3D" id="2.60.120.920">
    <property type="match status" value="1"/>
</dbReference>
<dbReference type="Pfam" id="PF00622">
    <property type="entry name" value="SPRY"/>
    <property type="match status" value="1"/>
</dbReference>
<dbReference type="EMBL" id="JAFJMO010000004">
    <property type="protein sequence ID" value="KAJ8279969.1"/>
    <property type="molecule type" value="Genomic_DNA"/>
</dbReference>
<dbReference type="PROSITE" id="PS50188">
    <property type="entry name" value="B302_SPRY"/>
    <property type="match status" value="1"/>
</dbReference>
<evidence type="ECO:0000256" key="2">
    <source>
        <dbReference type="ARBA" id="ARBA00022771"/>
    </source>
</evidence>
<dbReference type="InterPro" id="IPR006574">
    <property type="entry name" value="PRY"/>
</dbReference>
<dbReference type="InterPro" id="IPR003877">
    <property type="entry name" value="SPRY_dom"/>
</dbReference>
<dbReference type="PANTHER" id="PTHR25465">
    <property type="entry name" value="B-BOX DOMAIN CONTAINING"/>
    <property type="match status" value="1"/>
</dbReference>
<protein>
    <recommendedName>
        <fullName evidence="4">B30.2/SPRY domain-containing protein</fullName>
    </recommendedName>
</protein>
<dbReference type="SMART" id="SM00589">
    <property type="entry name" value="PRY"/>
    <property type="match status" value="1"/>
</dbReference>
<evidence type="ECO:0000259" key="4">
    <source>
        <dbReference type="PROSITE" id="PS50188"/>
    </source>
</evidence>
<keyword evidence="2" id="KW-0863">Zinc-finger</keyword>
<name>A0A9Q1DTF0_CONCO</name>
<dbReference type="SMART" id="SM00449">
    <property type="entry name" value="SPRY"/>
    <property type="match status" value="1"/>
</dbReference>
<dbReference type="InterPro" id="IPR043136">
    <property type="entry name" value="B30.2/SPRY_sf"/>
</dbReference>
<feature type="domain" description="B30.2/SPRY" evidence="4">
    <location>
        <begin position="14"/>
        <end position="207"/>
    </location>
</feature>
<dbReference type="InterPro" id="IPR001870">
    <property type="entry name" value="B30.2/SPRY"/>
</dbReference>
<dbReference type="AlphaFoldDB" id="A0A9Q1DTF0"/>
<dbReference type="FunFam" id="2.60.120.920:FF:000066">
    <property type="entry name" value="Si:ch211-208f21.3"/>
    <property type="match status" value="1"/>
</dbReference>
<keyword evidence="6" id="KW-1185">Reference proteome</keyword>
<evidence type="ECO:0000313" key="5">
    <source>
        <dbReference type="EMBL" id="KAJ8279969.1"/>
    </source>
</evidence>
<dbReference type="GO" id="GO:0008270">
    <property type="term" value="F:zinc ion binding"/>
    <property type="evidence" value="ECO:0007669"/>
    <property type="project" value="UniProtKB-KW"/>
</dbReference>
<reference evidence="5" key="1">
    <citation type="journal article" date="2023" name="Science">
        <title>Genome structures resolve the early diversification of teleost fishes.</title>
        <authorList>
            <person name="Parey E."/>
            <person name="Louis A."/>
            <person name="Montfort J."/>
            <person name="Bouchez O."/>
            <person name="Roques C."/>
            <person name="Iampietro C."/>
            <person name="Lluch J."/>
            <person name="Castinel A."/>
            <person name="Donnadieu C."/>
            <person name="Desvignes T."/>
            <person name="Floi Bucao C."/>
            <person name="Jouanno E."/>
            <person name="Wen M."/>
            <person name="Mejri S."/>
            <person name="Dirks R."/>
            <person name="Jansen H."/>
            <person name="Henkel C."/>
            <person name="Chen W.J."/>
            <person name="Zahm M."/>
            <person name="Cabau C."/>
            <person name="Klopp C."/>
            <person name="Thompson A.W."/>
            <person name="Robinson-Rechavi M."/>
            <person name="Braasch I."/>
            <person name="Lecointre G."/>
            <person name="Bobe J."/>
            <person name="Postlethwait J.H."/>
            <person name="Berthelot C."/>
            <person name="Roest Crollius H."/>
            <person name="Guiguen Y."/>
        </authorList>
    </citation>
    <scope>NUCLEOTIDE SEQUENCE</scope>
    <source>
        <strain evidence="5">Concon-B</strain>
    </source>
</reference>
<dbReference type="PRINTS" id="PR01407">
    <property type="entry name" value="BUTYPHLNCDUF"/>
</dbReference>
<dbReference type="SUPFAM" id="SSF49899">
    <property type="entry name" value="Concanavalin A-like lectins/glucanases"/>
    <property type="match status" value="1"/>
</dbReference>
<gene>
    <name evidence="5" type="ORF">COCON_G00070350</name>
</gene>
<dbReference type="InterPro" id="IPR051051">
    <property type="entry name" value="E3_ubiq-ligase_TRIM/RNF"/>
</dbReference>
<keyword evidence="3" id="KW-0862">Zinc</keyword>
<organism evidence="5 6">
    <name type="scientific">Conger conger</name>
    <name type="common">Conger eel</name>
    <name type="synonym">Muraena conger</name>
    <dbReference type="NCBI Taxonomy" id="82655"/>
    <lineage>
        <taxon>Eukaryota</taxon>
        <taxon>Metazoa</taxon>
        <taxon>Chordata</taxon>
        <taxon>Craniata</taxon>
        <taxon>Vertebrata</taxon>
        <taxon>Euteleostomi</taxon>
        <taxon>Actinopterygii</taxon>
        <taxon>Neopterygii</taxon>
        <taxon>Teleostei</taxon>
        <taxon>Anguilliformes</taxon>
        <taxon>Congridae</taxon>
        <taxon>Conger</taxon>
    </lineage>
</organism>
<proteinExistence type="predicted"/>
<comment type="caution">
    <text evidence="5">The sequence shown here is derived from an EMBL/GenBank/DDBJ whole genome shotgun (WGS) entry which is preliminary data.</text>
</comment>
<dbReference type="InterPro" id="IPR013320">
    <property type="entry name" value="ConA-like_dom_sf"/>
</dbReference>
<dbReference type="OrthoDB" id="9903688at2759"/>
<dbReference type="Pfam" id="PF13765">
    <property type="entry name" value="PRY"/>
    <property type="match status" value="1"/>
</dbReference>
<evidence type="ECO:0000313" key="6">
    <source>
        <dbReference type="Proteomes" id="UP001152803"/>
    </source>
</evidence>
<keyword evidence="1" id="KW-0479">Metal-binding</keyword>
<dbReference type="Proteomes" id="UP001152803">
    <property type="component" value="Unassembled WGS sequence"/>
</dbReference>
<dbReference type="CDD" id="cd16040">
    <property type="entry name" value="SPRY_PRY_SNTX"/>
    <property type="match status" value="1"/>
</dbReference>
<dbReference type="GO" id="GO:0005737">
    <property type="term" value="C:cytoplasm"/>
    <property type="evidence" value="ECO:0007669"/>
    <property type="project" value="UniProtKB-ARBA"/>
</dbReference>
<dbReference type="InterPro" id="IPR003879">
    <property type="entry name" value="Butyrophylin_SPRY"/>
</dbReference>
<sequence length="207" mass="23518">MTEASRAAAAWGMRGDYTKELRTREDFIRYSCHLILDPNTANEDIRLSERNREVANVEVIQSYPDHPERFDYWPQVLCRQGLSGRCYWEAEWGGDNEVSIAVSYKGIRRKGENKDRVLGCNEKSWSLDCSSSCYFFSHNKRIAKIPVPSSSRIGVYLDHRAGTLSFYSVSDTMTLLHRVQTTFTQPLYPGFGVGVGASVKLCDLGTR</sequence>
<accession>A0A9Q1DTF0</accession>
<evidence type="ECO:0000256" key="1">
    <source>
        <dbReference type="ARBA" id="ARBA00022723"/>
    </source>
</evidence>